<proteinExistence type="predicted"/>
<dbReference type="EMBL" id="JAVFKY010000002">
    <property type="protein sequence ID" value="KAK5580054.1"/>
    <property type="molecule type" value="Genomic_DNA"/>
</dbReference>
<organism evidence="1 2">
    <name type="scientific">Dictyostelium firmibasis</name>
    <dbReference type="NCBI Taxonomy" id="79012"/>
    <lineage>
        <taxon>Eukaryota</taxon>
        <taxon>Amoebozoa</taxon>
        <taxon>Evosea</taxon>
        <taxon>Eumycetozoa</taxon>
        <taxon>Dictyostelia</taxon>
        <taxon>Dictyosteliales</taxon>
        <taxon>Dictyosteliaceae</taxon>
        <taxon>Dictyostelium</taxon>
    </lineage>
</organism>
<dbReference type="AlphaFoldDB" id="A0AAN7YQF1"/>
<protein>
    <submittedName>
        <fullName evidence="1">Uncharacterized protein</fullName>
    </submittedName>
</protein>
<gene>
    <name evidence="1" type="ORF">RB653_000067</name>
</gene>
<comment type="caution">
    <text evidence="1">The sequence shown here is derived from an EMBL/GenBank/DDBJ whole genome shotgun (WGS) entry which is preliminary data.</text>
</comment>
<name>A0AAN7YQF1_9MYCE</name>
<dbReference type="Proteomes" id="UP001344447">
    <property type="component" value="Unassembled WGS sequence"/>
</dbReference>
<keyword evidence="2" id="KW-1185">Reference proteome</keyword>
<reference evidence="1 2" key="1">
    <citation type="submission" date="2023-11" db="EMBL/GenBank/DDBJ databases">
        <title>Dfirmibasis_genome.</title>
        <authorList>
            <person name="Edelbroek B."/>
            <person name="Kjellin J."/>
            <person name="Jerlstrom-Hultqvist J."/>
            <person name="Soderbom F."/>
        </authorList>
    </citation>
    <scope>NUCLEOTIDE SEQUENCE [LARGE SCALE GENOMIC DNA]</scope>
    <source>
        <strain evidence="1 2">TNS-C-14</strain>
    </source>
</reference>
<evidence type="ECO:0000313" key="2">
    <source>
        <dbReference type="Proteomes" id="UP001344447"/>
    </source>
</evidence>
<sequence>MTLIKSITSINFKSNINKSSIISINNNNNNYNNYQSENIVSDGVDLLLSNRRPQLRWWIRWWDSYSQEK</sequence>
<accession>A0AAN7YQF1</accession>
<evidence type="ECO:0000313" key="1">
    <source>
        <dbReference type="EMBL" id="KAK5580054.1"/>
    </source>
</evidence>